<evidence type="ECO:0000256" key="4">
    <source>
        <dbReference type="PROSITE-ProRule" id="PRU00352"/>
    </source>
</evidence>
<reference evidence="8" key="1">
    <citation type="journal article" date="2004" name="Nature">
        <title>Genome duplication in the teleost fish Tetraodon nigroviridis reveals the early vertebrate proto-karyotype.</title>
        <authorList>
            <person name="Jaillon O."/>
            <person name="Aury J.-M."/>
            <person name="Brunet F."/>
            <person name="Petit J.-L."/>
            <person name="Stange-Thomann N."/>
            <person name="Mauceli E."/>
            <person name="Bouneau L."/>
            <person name="Fischer C."/>
            <person name="Ozouf-Costaz C."/>
            <person name="Bernot A."/>
            <person name="Nicaud S."/>
            <person name="Jaffe D."/>
            <person name="Fisher S."/>
            <person name="Lutfalla G."/>
            <person name="Dossat C."/>
            <person name="Segurens B."/>
            <person name="Dasilva C."/>
            <person name="Salanoubat M."/>
            <person name="Levy M."/>
            <person name="Boudet N."/>
            <person name="Castellano S."/>
            <person name="Anthouard V."/>
            <person name="Jubin C."/>
            <person name="Castelli V."/>
            <person name="Katinka M."/>
            <person name="Vacherie B."/>
            <person name="Biemont C."/>
            <person name="Skalli Z."/>
            <person name="Cattolico L."/>
            <person name="Poulain J."/>
            <person name="De Berardinis V."/>
            <person name="Cruaud C."/>
            <person name="Duprat S."/>
            <person name="Brottier P."/>
            <person name="Coutanceau J.-P."/>
            <person name="Gouzy J."/>
            <person name="Parra G."/>
            <person name="Lardier G."/>
            <person name="Chapple C."/>
            <person name="McKernan K.J."/>
            <person name="McEwan P."/>
            <person name="Bosak S."/>
            <person name="Kellis M."/>
            <person name="Volff J.-N."/>
            <person name="Guigo R."/>
            <person name="Zody M.C."/>
            <person name="Mesirov J."/>
            <person name="Lindblad-Toh K."/>
            <person name="Birren B."/>
            <person name="Nusbaum C."/>
            <person name="Kahn D."/>
            <person name="Robinson-Rechavi M."/>
            <person name="Laudet V."/>
            <person name="Schachter V."/>
            <person name="Quetier F."/>
            <person name="Saurin W."/>
            <person name="Scarpelli C."/>
            <person name="Wincker P."/>
            <person name="Lander E.S."/>
            <person name="Weissenbach J."/>
            <person name="Roest Crollius H."/>
        </authorList>
    </citation>
    <scope>NUCLEOTIDE SEQUENCE [LARGE SCALE GENOMIC DNA]</scope>
</reference>
<dbReference type="SUPFAM" id="SSF101912">
    <property type="entry name" value="Sema domain"/>
    <property type="match status" value="1"/>
</dbReference>
<sequence>SAPRVRLSFKELTDTKTARPFSFSFNTSDYRILLMDQDQGRLYLGSREYLVALDMHNVNKEPLIIHWPASAKRKGECQMTGKGRQGECANFVRLIEPWNRTHLYTCGTGAYQPICTFVNRGWRAEDYLFRLVPGFVESGKGKCSYDPKQENIAVLLEGNLYAGVHIDFMSTDAALFRTMGGRTAIRTEQYDSRWLNEPVFVQIQQIPDSAERNDDKLYFFFREKSLDSSGGASPSILARVGRVCLVSRTQSREHGGGRRDGCEEPDTGSLKAISHGDSSLSGFDLLSSPVQNDEGGQKSLVNRWTTFLKARLICSVIGEDGVETRFDELRDVFIQPTQDERNPLVYGVFTTAGSVFRGSAVCVYSMADIRNVFNGPFAHKHGHNYQWTEYTGKIPYPRPGTVLVPLRVLTASLSCNSAPFPPIQCPGGTFTPGIPSSKSFSDEAVNFIRSHPLMFQPVYPTHRRPLVVRTGVDYRFTALVVDQVDAVDGRYEVLFLGTVQSCGENHEDLLQTGKNRRPLRSLLPGPTLTAVLGLAFPQQQLYVSSDAGLTQVSLHRCSVYGRACSDCCLARDPYCAWDGETCSAFTPSTKRRSRRQDVRHGDPLRQCRGFNAKGAPVANALGSAQTPHPLSVFAVEKRLRETVQFGVEGSSTFLECQPRSPQASLKWLFQGEGKRKLVGRQCSGFLCVASRLFCFLGFSSVFPQLSRAGGVLKTDHGILLKSLNQSDAGLYHCLATENNFKHTVARVALRILDRDIVLALTARDEEERKPQTEQAGPYAQSPAAPAPFPPEIRLINQYCQSYWDQLSPKPQQQ</sequence>
<dbReference type="InterPro" id="IPR036179">
    <property type="entry name" value="Ig-like_dom_sf"/>
</dbReference>
<dbReference type="InterPro" id="IPR036352">
    <property type="entry name" value="Semap_dom_sf"/>
</dbReference>
<dbReference type="SMART" id="SM00630">
    <property type="entry name" value="Sema"/>
    <property type="match status" value="1"/>
</dbReference>
<dbReference type="FunFam" id="3.30.1680.10:FF:000001">
    <property type="entry name" value="Semaphorin 3F like"/>
    <property type="match status" value="1"/>
</dbReference>
<reference evidence="8" key="2">
    <citation type="submission" date="2004-02" db="EMBL/GenBank/DDBJ databases">
        <authorList>
            <consortium name="Genoscope"/>
            <consortium name="Whitehead Institute Centre for Genome Research"/>
        </authorList>
    </citation>
    <scope>NUCLEOTIDE SEQUENCE</scope>
</reference>
<organism evidence="8">
    <name type="scientific">Tetraodon nigroviridis</name>
    <name type="common">Spotted green pufferfish</name>
    <name type="synonym">Chelonodon nigroviridis</name>
    <dbReference type="NCBI Taxonomy" id="99883"/>
    <lineage>
        <taxon>Eukaryota</taxon>
        <taxon>Metazoa</taxon>
        <taxon>Chordata</taxon>
        <taxon>Craniata</taxon>
        <taxon>Vertebrata</taxon>
        <taxon>Euteleostomi</taxon>
        <taxon>Actinopterygii</taxon>
        <taxon>Neopterygii</taxon>
        <taxon>Teleostei</taxon>
        <taxon>Neoteleostei</taxon>
        <taxon>Acanthomorphata</taxon>
        <taxon>Eupercaria</taxon>
        <taxon>Tetraodontiformes</taxon>
        <taxon>Tetradontoidea</taxon>
        <taxon>Tetraodontidae</taxon>
        <taxon>Tetraodon</taxon>
    </lineage>
</organism>
<evidence type="ECO:0000256" key="2">
    <source>
        <dbReference type="ARBA" id="ARBA00023157"/>
    </source>
</evidence>
<dbReference type="PANTHER" id="PTHR11036">
    <property type="entry name" value="SEMAPHORIN"/>
    <property type="match status" value="1"/>
</dbReference>
<dbReference type="GO" id="GO:0001755">
    <property type="term" value="P:neural crest cell migration"/>
    <property type="evidence" value="ECO:0007669"/>
    <property type="project" value="TreeGrafter"/>
</dbReference>
<dbReference type="PROSITE" id="PS50835">
    <property type="entry name" value="IG_LIKE"/>
    <property type="match status" value="1"/>
</dbReference>
<proteinExistence type="inferred from homology"/>
<dbReference type="GO" id="GO:0030335">
    <property type="term" value="P:positive regulation of cell migration"/>
    <property type="evidence" value="ECO:0007669"/>
    <property type="project" value="TreeGrafter"/>
</dbReference>
<protein>
    <submittedName>
        <fullName evidence="8">(spotted green pufferfish) hypothetical protein</fullName>
    </submittedName>
</protein>
<dbReference type="GO" id="GO:0005886">
    <property type="term" value="C:plasma membrane"/>
    <property type="evidence" value="ECO:0007669"/>
    <property type="project" value="TreeGrafter"/>
</dbReference>
<dbReference type="GO" id="GO:0030215">
    <property type="term" value="F:semaphorin receptor binding"/>
    <property type="evidence" value="ECO:0007669"/>
    <property type="project" value="InterPro"/>
</dbReference>
<dbReference type="AlphaFoldDB" id="Q4T9I1"/>
<dbReference type="GO" id="GO:0007411">
    <property type="term" value="P:axon guidance"/>
    <property type="evidence" value="ECO:0007669"/>
    <property type="project" value="TreeGrafter"/>
</dbReference>
<comment type="similarity">
    <text evidence="1">Belongs to the semaphorin family.</text>
</comment>
<dbReference type="Pfam" id="PF01403">
    <property type="entry name" value="Sema"/>
    <property type="match status" value="1"/>
</dbReference>
<dbReference type="InterPro" id="IPR001627">
    <property type="entry name" value="Semap_dom"/>
</dbReference>
<keyword evidence="2" id="KW-1015">Disulfide bond</keyword>
<evidence type="ECO:0000259" key="6">
    <source>
        <dbReference type="PROSITE" id="PS50835"/>
    </source>
</evidence>
<evidence type="ECO:0000256" key="5">
    <source>
        <dbReference type="SAM" id="MobiDB-lite"/>
    </source>
</evidence>
<dbReference type="Gene3D" id="2.130.10.10">
    <property type="entry name" value="YVTN repeat-like/Quinoprotein amine dehydrogenase"/>
    <property type="match status" value="1"/>
</dbReference>
<dbReference type="Gene3D" id="2.60.40.10">
    <property type="entry name" value="Immunoglobulins"/>
    <property type="match status" value="1"/>
</dbReference>
<dbReference type="GO" id="GO:0071526">
    <property type="term" value="P:semaphorin-plexin signaling pathway"/>
    <property type="evidence" value="ECO:0007669"/>
    <property type="project" value="TreeGrafter"/>
</dbReference>
<feature type="region of interest" description="Disordered" evidence="5">
    <location>
        <begin position="763"/>
        <end position="789"/>
    </location>
</feature>
<dbReference type="Gene3D" id="3.30.1680.10">
    <property type="entry name" value="ligand-binding face of the semaphorins, domain 2"/>
    <property type="match status" value="1"/>
</dbReference>
<dbReference type="GO" id="GO:0045499">
    <property type="term" value="F:chemorepellent activity"/>
    <property type="evidence" value="ECO:0007669"/>
    <property type="project" value="TreeGrafter"/>
</dbReference>
<dbReference type="PROSITE" id="PS51004">
    <property type="entry name" value="SEMA"/>
    <property type="match status" value="1"/>
</dbReference>
<name>Q4T9I1_TETNG</name>
<evidence type="ECO:0000256" key="3">
    <source>
        <dbReference type="ARBA" id="ARBA00023180"/>
    </source>
</evidence>
<dbReference type="InterPro" id="IPR016201">
    <property type="entry name" value="PSI"/>
</dbReference>
<feature type="domain" description="Sema" evidence="7">
    <location>
        <begin position="4"/>
        <end position="554"/>
    </location>
</feature>
<dbReference type="EMBL" id="CAAE01007556">
    <property type="protein sequence ID" value="CAF90451.1"/>
    <property type="molecule type" value="Genomic_DNA"/>
</dbReference>
<feature type="domain" description="Ig-like" evidence="6">
    <location>
        <begin position="629"/>
        <end position="745"/>
    </location>
</feature>
<keyword evidence="3" id="KW-0325">Glycoprotein</keyword>
<gene>
    <name evidence="8" type="ORF">GSTENG00004734001</name>
</gene>
<dbReference type="InterPro" id="IPR015943">
    <property type="entry name" value="WD40/YVTN_repeat-like_dom_sf"/>
</dbReference>
<evidence type="ECO:0000313" key="8">
    <source>
        <dbReference type="EMBL" id="CAF90451.1"/>
    </source>
</evidence>
<dbReference type="InterPro" id="IPR013783">
    <property type="entry name" value="Ig-like_fold"/>
</dbReference>
<comment type="caution">
    <text evidence="8">The sequence shown here is derived from an EMBL/GenBank/DDBJ whole genome shotgun (WGS) entry which is preliminary data.</text>
</comment>
<dbReference type="SMART" id="SM00423">
    <property type="entry name" value="PSI"/>
    <property type="match status" value="1"/>
</dbReference>
<dbReference type="InterPro" id="IPR027231">
    <property type="entry name" value="Semaphorin"/>
</dbReference>
<dbReference type="KEGG" id="tng:GSTEN00004734G001"/>
<feature type="non-terminal residue" evidence="8">
    <location>
        <position position="1"/>
    </location>
</feature>
<evidence type="ECO:0000259" key="7">
    <source>
        <dbReference type="PROSITE" id="PS51004"/>
    </source>
</evidence>
<comment type="caution">
    <text evidence="4">Lacks conserved residue(s) required for the propagation of feature annotation.</text>
</comment>
<accession>Q4T9I1</accession>
<dbReference type="SUPFAM" id="SSF103575">
    <property type="entry name" value="Plexin repeat"/>
    <property type="match status" value="1"/>
</dbReference>
<dbReference type="OrthoDB" id="9988752at2759"/>
<dbReference type="PANTHER" id="PTHR11036:SF28">
    <property type="entry name" value="SEMA DOMAIN, IMMUNOGLOBULIN DOMAIN (IG), SHORT BASIC DOMAIN, SECRETED, (SEMAPHORIN) 3GA ISOFORM X1-RELATED"/>
    <property type="match status" value="1"/>
</dbReference>
<evidence type="ECO:0000256" key="1">
    <source>
        <dbReference type="ARBA" id="ARBA00009492"/>
    </source>
</evidence>
<dbReference type="InterPro" id="IPR007110">
    <property type="entry name" value="Ig-like_dom"/>
</dbReference>
<feature type="non-terminal residue" evidence="8">
    <location>
        <position position="813"/>
    </location>
</feature>
<dbReference type="SUPFAM" id="SSF48726">
    <property type="entry name" value="Immunoglobulin"/>
    <property type="match status" value="1"/>
</dbReference>